<feature type="region of interest" description="Disordered" evidence="1">
    <location>
        <begin position="1"/>
        <end position="49"/>
    </location>
</feature>
<dbReference type="AlphaFoldDB" id="A0A9J6EQJ9"/>
<dbReference type="EMBL" id="JABSTU010000002">
    <property type="protein sequence ID" value="KAH8036428.1"/>
    <property type="molecule type" value="Genomic_DNA"/>
</dbReference>
<protein>
    <submittedName>
        <fullName evidence="2">Uncharacterized protein</fullName>
    </submittedName>
</protein>
<evidence type="ECO:0000313" key="2">
    <source>
        <dbReference type="EMBL" id="KAH8036428.1"/>
    </source>
</evidence>
<keyword evidence="3" id="KW-1185">Reference proteome</keyword>
<accession>A0A9J6EQJ9</accession>
<evidence type="ECO:0000313" key="3">
    <source>
        <dbReference type="Proteomes" id="UP000821866"/>
    </source>
</evidence>
<organism evidence="2 3">
    <name type="scientific">Rhipicephalus microplus</name>
    <name type="common">Cattle tick</name>
    <name type="synonym">Boophilus microplus</name>
    <dbReference type="NCBI Taxonomy" id="6941"/>
    <lineage>
        <taxon>Eukaryota</taxon>
        <taxon>Metazoa</taxon>
        <taxon>Ecdysozoa</taxon>
        <taxon>Arthropoda</taxon>
        <taxon>Chelicerata</taxon>
        <taxon>Arachnida</taxon>
        <taxon>Acari</taxon>
        <taxon>Parasitiformes</taxon>
        <taxon>Ixodida</taxon>
        <taxon>Ixodoidea</taxon>
        <taxon>Ixodidae</taxon>
        <taxon>Rhipicephalinae</taxon>
        <taxon>Rhipicephalus</taxon>
        <taxon>Boophilus</taxon>
    </lineage>
</organism>
<evidence type="ECO:0000256" key="1">
    <source>
        <dbReference type="SAM" id="MobiDB-lite"/>
    </source>
</evidence>
<reference evidence="2" key="2">
    <citation type="submission" date="2021-09" db="EMBL/GenBank/DDBJ databases">
        <authorList>
            <person name="Jia N."/>
            <person name="Wang J."/>
            <person name="Shi W."/>
            <person name="Du L."/>
            <person name="Sun Y."/>
            <person name="Zhan W."/>
            <person name="Jiang J."/>
            <person name="Wang Q."/>
            <person name="Zhang B."/>
            <person name="Ji P."/>
            <person name="Sakyi L.B."/>
            <person name="Cui X."/>
            <person name="Yuan T."/>
            <person name="Jiang B."/>
            <person name="Yang W."/>
            <person name="Lam T.T.-Y."/>
            <person name="Chang Q."/>
            <person name="Ding S."/>
            <person name="Wang X."/>
            <person name="Zhu J."/>
            <person name="Ruan X."/>
            <person name="Zhao L."/>
            <person name="Wei J."/>
            <person name="Que T."/>
            <person name="Du C."/>
            <person name="Cheng J."/>
            <person name="Dai P."/>
            <person name="Han X."/>
            <person name="Huang E."/>
            <person name="Gao Y."/>
            <person name="Liu J."/>
            <person name="Shao H."/>
            <person name="Ye R."/>
            <person name="Li L."/>
            <person name="Wei W."/>
            <person name="Wang X."/>
            <person name="Wang C."/>
            <person name="Huo Q."/>
            <person name="Li W."/>
            <person name="Guo W."/>
            <person name="Chen H."/>
            <person name="Chen S."/>
            <person name="Zhou L."/>
            <person name="Zhou L."/>
            <person name="Ni X."/>
            <person name="Tian J."/>
            <person name="Zhou Y."/>
            <person name="Sheng Y."/>
            <person name="Liu T."/>
            <person name="Pan Y."/>
            <person name="Xia L."/>
            <person name="Li J."/>
            <person name="Zhao F."/>
            <person name="Cao W."/>
        </authorList>
    </citation>
    <scope>NUCLEOTIDE SEQUENCE</scope>
    <source>
        <strain evidence="2">Rmic-2018</strain>
        <tissue evidence="2">Larvae</tissue>
    </source>
</reference>
<name>A0A9J6EQJ9_RHIMP</name>
<comment type="caution">
    <text evidence="2">The sequence shown here is derived from an EMBL/GenBank/DDBJ whole genome shotgun (WGS) entry which is preliminary data.</text>
</comment>
<proteinExistence type="predicted"/>
<feature type="compositionally biased region" description="Basic and acidic residues" evidence="1">
    <location>
        <begin position="1"/>
        <end position="15"/>
    </location>
</feature>
<dbReference type="Proteomes" id="UP000821866">
    <property type="component" value="Chromosome 10"/>
</dbReference>
<reference evidence="2" key="1">
    <citation type="journal article" date="2020" name="Cell">
        <title>Large-Scale Comparative Analyses of Tick Genomes Elucidate Their Genetic Diversity and Vector Capacities.</title>
        <authorList>
            <consortium name="Tick Genome and Microbiome Consortium (TIGMIC)"/>
            <person name="Jia N."/>
            <person name="Wang J."/>
            <person name="Shi W."/>
            <person name="Du L."/>
            <person name="Sun Y."/>
            <person name="Zhan W."/>
            <person name="Jiang J.F."/>
            <person name="Wang Q."/>
            <person name="Zhang B."/>
            <person name="Ji P."/>
            <person name="Bell-Sakyi L."/>
            <person name="Cui X.M."/>
            <person name="Yuan T.T."/>
            <person name="Jiang B.G."/>
            <person name="Yang W.F."/>
            <person name="Lam T.T."/>
            <person name="Chang Q.C."/>
            <person name="Ding S.J."/>
            <person name="Wang X.J."/>
            <person name="Zhu J.G."/>
            <person name="Ruan X.D."/>
            <person name="Zhao L."/>
            <person name="Wei J.T."/>
            <person name="Ye R.Z."/>
            <person name="Que T.C."/>
            <person name="Du C.H."/>
            <person name="Zhou Y.H."/>
            <person name="Cheng J.X."/>
            <person name="Dai P.F."/>
            <person name="Guo W.B."/>
            <person name="Han X.H."/>
            <person name="Huang E.J."/>
            <person name="Li L.F."/>
            <person name="Wei W."/>
            <person name="Gao Y.C."/>
            <person name="Liu J.Z."/>
            <person name="Shao H.Z."/>
            <person name="Wang X."/>
            <person name="Wang C.C."/>
            <person name="Yang T.C."/>
            <person name="Huo Q.B."/>
            <person name="Li W."/>
            <person name="Chen H.Y."/>
            <person name="Chen S.E."/>
            <person name="Zhou L.G."/>
            <person name="Ni X.B."/>
            <person name="Tian J.H."/>
            <person name="Sheng Y."/>
            <person name="Liu T."/>
            <person name="Pan Y.S."/>
            <person name="Xia L.Y."/>
            <person name="Li J."/>
            <person name="Zhao F."/>
            <person name="Cao W.C."/>
        </authorList>
    </citation>
    <scope>NUCLEOTIDE SEQUENCE</scope>
    <source>
        <strain evidence="2">Rmic-2018</strain>
    </source>
</reference>
<gene>
    <name evidence="2" type="ORF">HPB51_000464</name>
</gene>
<sequence length="140" mass="15327">MQRRYRLPDLERSSDAADNVTTDNQRGKPTPCRALPPPASKRRPLPRLPPEDYKIVLRPQGSLHIADLGPACFSEALCAAAGFDSPEVLHADQMRIHPTNNTITVRTPDVNRAIAYLKITQAKIADQSCAVAVYAPASDN</sequence>